<evidence type="ECO:0000313" key="3">
    <source>
        <dbReference type="EMBL" id="ALU31739.1"/>
    </source>
</evidence>
<proteinExistence type="predicted"/>
<dbReference type="RefSeq" id="WP_011277569.1">
    <property type="nucleotide sequence ID" value="NZ_BHWZ01000001.1"/>
</dbReference>
<evidence type="ECO:0000313" key="2">
    <source>
        <dbReference type="EMBL" id="ALU29012.1"/>
    </source>
</evidence>
<evidence type="ECO:0000259" key="1">
    <source>
        <dbReference type="PROSITE" id="PS51658"/>
    </source>
</evidence>
<dbReference type="EMBL" id="CP013694">
    <property type="protein sequence ID" value="ALU29012.1"/>
    <property type="molecule type" value="Genomic_DNA"/>
</dbReference>
<sequence>MQPAKDEELLRVKKVDAFFYPLRGIPTMVLYLEDDREFKMFHIPQEIVLIVNKLQGKEEYEQVLGFDRRESIYDVLYDVMSFSTNIKDSIKNVINRIIIDDVIREYGVYVATVEFKFDGIIIEKKLIPSHAVALALLFDRPIFIRRKLVDEQEKEENKEGEGT</sequence>
<reference evidence="4 5" key="1">
    <citation type="submission" date="2015-12" db="EMBL/GenBank/DDBJ databases">
        <title>A stable core within a dynamic pangenome in Sulfolobus acidocaldarius.</title>
        <authorList>
            <person name="Anderson R."/>
            <person name="Kouris A."/>
            <person name="Seward C."/>
            <person name="Campbell K."/>
            <person name="Whitaker R."/>
        </authorList>
    </citation>
    <scope>NUCLEOTIDE SEQUENCE [LARGE SCALE GENOMIC DNA]</scope>
    <source>
        <strain evidence="2 5">GG12-C01-09</strain>
        <strain evidence="3 4">NG05B_CO5_07</strain>
    </source>
</reference>
<dbReference type="InterPro" id="IPR003729">
    <property type="entry name" value="Bi_nuclease_dom"/>
</dbReference>
<dbReference type="Pfam" id="PF02577">
    <property type="entry name" value="BFN_dom"/>
    <property type="match status" value="1"/>
</dbReference>
<dbReference type="OMA" id="EFNLFYV"/>
<dbReference type="GeneID" id="14551202"/>
<dbReference type="STRING" id="1435377.SUSAZ_03080"/>
<dbReference type="EMBL" id="CP013695">
    <property type="protein sequence ID" value="ALU31739.1"/>
    <property type="molecule type" value="Genomic_DNA"/>
</dbReference>
<evidence type="ECO:0000313" key="4">
    <source>
        <dbReference type="Proteomes" id="UP000060043"/>
    </source>
</evidence>
<gene>
    <name evidence="2" type="ORF">ATY89_02980</name>
    <name evidence="3" type="ORF">ATZ20_06005</name>
</gene>
<dbReference type="Proteomes" id="UP000060043">
    <property type="component" value="Chromosome"/>
</dbReference>
<organism evidence="2 5">
    <name type="scientific">Sulfolobus acidocaldarius</name>
    <dbReference type="NCBI Taxonomy" id="2285"/>
    <lineage>
        <taxon>Archaea</taxon>
        <taxon>Thermoproteota</taxon>
        <taxon>Thermoprotei</taxon>
        <taxon>Sulfolobales</taxon>
        <taxon>Sulfolobaceae</taxon>
        <taxon>Sulfolobus</taxon>
    </lineage>
</organism>
<name>A0A0U2VV52_9CREN</name>
<dbReference type="PaxDb" id="1435377-SUSAZ_03080"/>
<dbReference type="Proteomes" id="UP000065473">
    <property type="component" value="Chromosome"/>
</dbReference>
<dbReference type="PROSITE" id="PS51658">
    <property type="entry name" value="BFN"/>
    <property type="match status" value="1"/>
</dbReference>
<dbReference type="AlphaFoldDB" id="A0A0U2VV52"/>
<dbReference type="InterPro" id="IPR036104">
    <property type="entry name" value="BFN_sf"/>
</dbReference>
<accession>A0A0U2VV52</accession>
<dbReference type="OrthoDB" id="14860at2157"/>
<dbReference type="SUPFAM" id="SSF103256">
    <property type="entry name" value="Hypothetical protein TM0160"/>
    <property type="match status" value="1"/>
</dbReference>
<protein>
    <recommendedName>
        <fullName evidence="1">BFN domain-containing protein</fullName>
    </recommendedName>
</protein>
<dbReference type="GO" id="GO:0004518">
    <property type="term" value="F:nuclease activity"/>
    <property type="evidence" value="ECO:0007669"/>
    <property type="project" value="InterPro"/>
</dbReference>
<feature type="domain" description="BFN" evidence="1">
    <location>
        <begin position="9"/>
        <end position="156"/>
    </location>
</feature>
<evidence type="ECO:0000313" key="5">
    <source>
        <dbReference type="Proteomes" id="UP000065473"/>
    </source>
</evidence>
<dbReference type="Gene3D" id="3.10.690.10">
    <property type="entry name" value="Bifunctional nuclease domain"/>
    <property type="match status" value="1"/>
</dbReference>